<protein>
    <submittedName>
        <fullName evidence="2">Uncharacterized protein</fullName>
    </submittedName>
</protein>
<name>A0A0L7R966_9HYME</name>
<evidence type="ECO:0000313" key="3">
    <source>
        <dbReference type="Proteomes" id="UP000053825"/>
    </source>
</evidence>
<evidence type="ECO:0000256" key="1">
    <source>
        <dbReference type="SAM" id="MobiDB-lite"/>
    </source>
</evidence>
<sequence>MLILSEVKLAYAQRAHIDKPDEDLPARKYYTSEELRDFNNMVTSLPLPLAMYLECIGNVKQGDRVVTPLLCEHTDQMLNGAISYAPRQLLPLLRILRVGGIPQAGPVHEIAQQLLDLPGIEWEEFVPAAPQADPPVVPQPHVRLSPASVEFWLSGPQGQEKIKWTDYKYRMFQRIVRSLNSKKGLVVDSYRVVDSDRDMVVACLGTQPGEGEGIVAPSIVDSDRDMVAACLGTQSRWERRDQTATGFLPILEHKPKGKAALGRVYRFNGDRTLEEPTQGEENRTGRAGPTPKQQQ</sequence>
<reference evidence="2 3" key="1">
    <citation type="submission" date="2015-07" db="EMBL/GenBank/DDBJ databases">
        <title>The genome of Habropoda laboriosa.</title>
        <authorList>
            <person name="Pan H."/>
            <person name="Kapheim K."/>
        </authorList>
    </citation>
    <scope>NUCLEOTIDE SEQUENCE [LARGE SCALE GENOMIC DNA]</scope>
    <source>
        <strain evidence="2">0110345459</strain>
    </source>
</reference>
<accession>A0A0L7R966</accession>
<dbReference type="Proteomes" id="UP000053825">
    <property type="component" value="Unassembled WGS sequence"/>
</dbReference>
<proteinExistence type="predicted"/>
<dbReference type="AlphaFoldDB" id="A0A0L7R966"/>
<evidence type="ECO:0000313" key="2">
    <source>
        <dbReference type="EMBL" id="KOC67378.1"/>
    </source>
</evidence>
<keyword evidence="3" id="KW-1185">Reference proteome</keyword>
<gene>
    <name evidence="2" type="ORF">WH47_09295</name>
</gene>
<organism evidence="2 3">
    <name type="scientific">Habropoda laboriosa</name>
    <dbReference type="NCBI Taxonomy" id="597456"/>
    <lineage>
        <taxon>Eukaryota</taxon>
        <taxon>Metazoa</taxon>
        <taxon>Ecdysozoa</taxon>
        <taxon>Arthropoda</taxon>
        <taxon>Hexapoda</taxon>
        <taxon>Insecta</taxon>
        <taxon>Pterygota</taxon>
        <taxon>Neoptera</taxon>
        <taxon>Endopterygota</taxon>
        <taxon>Hymenoptera</taxon>
        <taxon>Apocrita</taxon>
        <taxon>Aculeata</taxon>
        <taxon>Apoidea</taxon>
        <taxon>Anthophila</taxon>
        <taxon>Apidae</taxon>
        <taxon>Habropoda</taxon>
    </lineage>
</organism>
<feature type="compositionally biased region" description="Basic and acidic residues" evidence="1">
    <location>
        <begin position="268"/>
        <end position="284"/>
    </location>
</feature>
<dbReference type="EMBL" id="KQ414628">
    <property type="protein sequence ID" value="KOC67378.1"/>
    <property type="molecule type" value="Genomic_DNA"/>
</dbReference>
<feature type="region of interest" description="Disordered" evidence="1">
    <location>
        <begin position="267"/>
        <end position="295"/>
    </location>
</feature>